<dbReference type="OrthoDB" id="3054003at2759"/>
<dbReference type="Pfam" id="PF14223">
    <property type="entry name" value="Retrotran_gag_2"/>
    <property type="match status" value="1"/>
</dbReference>
<comment type="caution">
    <text evidence="1">The sequence shown here is derived from an EMBL/GenBank/DDBJ whole genome shotgun (WGS) entry which is preliminary data.</text>
</comment>
<gene>
    <name evidence="1" type="ORF">D9758_013430</name>
</gene>
<evidence type="ECO:0000313" key="2">
    <source>
        <dbReference type="Proteomes" id="UP000559256"/>
    </source>
</evidence>
<dbReference type="Proteomes" id="UP000559256">
    <property type="component" value="Unassembled WGS sequence"/>
</dbReference>
<accession>A0A8H5CK33</accession>
<evidence type="ECO:0000313" key="1">
    <source>
        <dbReference type="EMBL" id="KAF5343251.1"/>
    </source>
</evidence>
<dbReference type="EMBL" id="JAACJM010000145">
    <property type="protein sequence ID" value="KAF5343251.1"/>
    <property type="molecule type" value="Genomic_DNA"/>
</dbReference>
<keyword evidence="2" id="KW-1185">Reference proteome</keyword>
<protein>
    <submittedName>
        <fullName evidence="1">Uncharacterized protein</fullName>
    </submittedName>
</protein>
<reference evidence="1 2" key="1">
    <citation type="journal article" date="2020" name="ISME J.">
        <title>Uncovering the hidden diversity of litter-decomposition mechanisms in mushroom-forming fungi.</title>
        <authorList>
            <person name="Floudas D."/>
            <person name="Bentzer J."/>
            <person name="Ahren D."/>
            <person name="Johansson T."/>
            <person name="Persson P."/>
            <person name="Tunlid A."/>
        </authorList>
    </citation>
    <scope>NUCLEOTIDE SEQUENCE [LARGE SCALE GENOMIC DNA]</scope>
    <source>
        <strain evidence="1 2">CBS 291.85</strain>
    </source>
</reference>
<sequence length="149" mass="16788">MWQSVKGKFKVTSQVYKDLVMKKLEGTKYTDSGDFSVHLNTLTKLQKVVNATGCGIDDAKMISIVLTSLPPSWILLIQLHQGKTVLNNITAALTKYWMWLQHTASTATDPTALTTVTKNRNDFLCNNCGVHRHTHLKCWATGEVRKRKL</sequence>
<dbReference type="AlphaFoldDB" id="A0A8H5CK33"/>
<proteinExistence type="predicted"/>
<organism evidence="1 2">
    <name type="scientific">Tetrapyrgos nigripes</name>
    <dbReference type="NCBI Taxonomy" id="182062"/>
    <lineage>
        <taxon>Eukaryota</taxon>
        <taxon>Fungi</taxon>
        <taxon>Dikarya</taxon>
        <taxon>Basidiomycota</taxon>
        <taxon>Agaricomycotina</taxon>
        <taxon>Agaricomycetes</taxon>
        <taxon>Agaricomycetidae</taxon>
        <taxon>Agaricales</taxon>
        <taxon>Marasmiineae</taxon>
        <taxon>Marasmiaceae</taxon>
        <taxon>Tetrapyrgos</taxon>
    </lineage>
</organism>
<name>A0A8H5CK33_9AGAR</name>